<evidence type="ECO:0000256" key="5">
    <source>
        <dbReference type="ARBA" id="ARBA00022454"/>
    </source>
</evidence>
<gene>
    <name evidence="8" type="ORF">BEMITA_LOCUS10489</name>
</gene>
<evidence type="ECO:0000256" key="6">
    <source>
        <dbReference type="ARBA" id="ARBA00023242"/>
    </source>
</evidence>
<keyword evidence="7" id="KW-0137">Centromere</keyword>
<evidence type="ECO:0000313" key="9">
    <source>
        <dbReference type="Proteomes" id="UP001152759"/>
    </source>
</evidence>
<evidence type="ECO:0000256" key="2">
    <source>
        <dbReference type="ARBA" id="ARBA00004584"/>
    </source>
</evidence>
<dbReference type="AlphaFoldDB" id="A0A9P0AHF5"/>
<evidence type="ECO:0000256" key="1">
    <source>
        <dbReference type="ARBA" id="ARBA00004123"/>
    </source>
</evidence>
<dbReference type="Pfam" id="PF13092">
    <property type="entry name" value="CENP-L"/>
    <property type="match status" value="1"/>
</dbReference>
<keyword evidence="9" id="KW-1185">Reference proteome</keyword>
<name>A0A9P0AHF5_BEMTA</name>
<dbReference type="Proteomes" id="UP001152759">
    <property type="component" value="Chromosome 6"/>
</dbReference>
<dbReference type="GO" id="GO:0005634">
    <property type="term" value="C:nucleus"/>
    <property type="evidence" value="ECO:0007669"/>
    <property type="project" value="UniProtKB-SubCell"/>
</dbReference>
<reference evidence="8" key="1">
    <citation type="submission" date="2021-12" db="EMBL/GenBank/DDBJ databases">
        <authorList>
            <person name="King R."/>
        </authorList>
    </citation>
    <scope>NUCLEOTIDE SEQUENCE</scope>
</reference>
<evidence type="ECO:0000313" key="8">
    <source>
        <dbReference type="EMBL" id="CAH0391918.1"/>
    </source>
</evidence>
<proteinExistence type="inferred from homology"/>
<accession>A0A9P0AHF5</accession>
<dbReference type="EMBL" id="OU963867">
    <property type="protein sequence ID" value="CAH0391918.1"/>
    <property type="molecule type" value="Genomic_DNA"/>
</dbReference>
<dbReference type="PANTHER" id="PTHR31740">
    <property type="entry name" value="CENTROMERE PROTEIN L"/>
    <property type="match status" value="1"/>
</dbReference>
<keyword evidence="6" id="KW-0539">Nucleus</keyword>
<dbReference type="PANTHER" id="PTHR31740:SF2">
    <property type="entry name" value="CENTROMERE PROTEIN L"/>
    <property type="match status" value="1"/>
</dbReference>
<organism evidence="8 9">
    <name type="scientific">Bemisia tabaci</name>
    <name type="common">Sweetpotato whitefly</name>
    <name type="synonym">Aleurodes tabaci</name>
    <dbReference type="NCBI Taxonomy" id="7038"/>
    <lineage>
        <taxon>Eukaryota</taxon>
        <taxon>Metazoa</taxon>
        <taxon>Ecdysozoa</taxon>
        <taxon>Arthropoda</taxon>
        <taxon>Hexapoda</taxon>
        <taxon>Insecta</taxon>
        <taxon>Pterygota</taxon>
        <taxon>Neoptera</taxon>
        <taxon>Paraneoptera</taxon>
        <taxon>Hemiptera</taxon>
        <taxon>Sternorrhyncha</taxon>
        <taxon>Aleyrodoidea</taxon>
        <taxon>Aleyrodidae</taxon>
        <taxon>Aleyrodinae</taxon>
        <taxon>Bemisia</taxon>
    </lineage>
</organism>
<keyword evidence="5" id="KW-0158">Chromosome</keyword>
<comment type="subcellular location">
    <subcellularLocation>
        <location evidence="2">Chromosome</location>
        <location evidence="2">Centromere</location>
    </subcellularLocation>
    <subcellularLocation>
        <location evidence="1">Nucleus</location>
    </subcellularLocation>
</comment>
<protein>
    <recommendedName>
        <fullName evidence="4">Centromere protein L</fullName>
    </recommendedName>
</protein>
<dbReference type="KEGG" id="btab:109042454"/>
<evidence type="ECO:0000256" key="7">
    <source>
        <dbReference type="ARBA" id="ARBA00023328"/>
    </source>
</evidence>
<sequence length="316" mass="36555">MSLCQRRSLRLSRSTINGEENLYPYVPPTSFFIEEDDEEETAGKLSDLIKITWKLYTVSPLYNLSRDEPCLKHYQNYISEELLKLKIKDLHFKVTLESVPELAPTENDEGAFRLQILSKKKRKVSTFYEGIFLSWRSSGKQTSSNQASINLPLLLCSGSVPNIRKVHIILARCFDCVFEKFQLAQYDLKWLTCLAVKYSPSKTNHLDLIYFMHRSSCKTATVTARSDFEALRTIWDCISQEDRITYEDVNKFIAGVHEHFLNTYQIDFNKLSCKSIAASGSVVINNQGKVRVHSVKVMDCLLKYFSTTYHSRRLLR</sequence>
<evidence type="ECO:0000256" key="4">
    <source>
        <dbReference type="ARBA" id="ARBA00016380"/>
    </source>
</evidence>
<dbReference type="GO" id="GO:0000775">
    <property type="term" value="C:chromosome, centromeric region"/>
    <property type="evidence" value="ECO:0007669"/>
    <property type="project" value="UniProtKB-SubCell"/>
</dbReference>
<dbReference type="InterPro" id="IPR025204">
    <property type="entry name" value="CENP-L"/>
</dbReference>
<comment type="similarity">
    <text evidence="3">Belongs to the CENP-L/IML3 family.</text>
</comment>
<evidence type="ECO:0000256" key="3">
    <source>
        <dbReference type="ARBA" id="ARBA00011060"/>
    </source>
</evidence>